<organism evidence="14 15">
    <name type="scientific">Geodia barretti</name>
    <name type="common">Barrett's horny sponge</name>
    <dbReference type="NCBI Taxonomy" id="519541"/>
    <lineage>
        <taxon>Eukaryota</taxon>
        <taxon>Metazoa</taxon>
        <taxon>Porifera</taxon>
        <taxon>Demospongiae</taxon>
        <taxon>Heteroscleromorpha</taxon>
        <taxon>Tetractinellida</taxon>
        <taxon>Astrophorina</taxon>
        <taxon>Geodiidae</taxon>
        <taxon>Geodia</taxon>
    </lineage>
</organism>
<dbReference type="Gene3D" id="3.30.70.20">
    <property type="match status" value="1"/>
</dbReference>
<dbReference type="PROSITE" id="PS00643">
    <property type="entry name" value="COMPLEX1_75K_3"/>
    <property type="match status" value="1"/>
</dbReference>
<evidence type="ECO:0000256" key="10">
    <source>
        <dbReference type="ARBA" id="ARBA00023027"/>
    </source>
</evidence>
<protein>
    <recommendedName>
        <fullName evidence="3">NADH-ubiquinone oxidoreductase 75 kDa subunit, mitochondrial</fullName>
    </recommendedName>
</protein>
<dbReference type="SUPFAM" id="SSF54862">
    <property type="entry name" value="4Fe-4S ferredoxins"/>
    <property type="match status" value="1"/>
</dbReference>
<dbReference type="PROSITE" id="PS51669">
    <property type="entry name" value="4FE4S_MOW_BIS_MGD"/>
    <property type="match status" value="1"/>
</dbReference>
<dbReference type="Pfam" id="PF10588">
    <property type="entry name" value="NADH-G_4Fe-4S_3"/>
    <property type="match status" value="1"/>
</dbReference>
<evidence type="ECO:0000259" key="13">
    <source>
        <dbReference type="PROSITE" id="PS51839"/>
    </source>
</evidence>
<dbReference type="GO" id="GO:0042773">
    <property type="term" value="P:ATP synthesis coupled electron transport"/>
    <property type="evidence" value="ECO:0007669"/>
    <property type="project" value="InterPro"/>
</dbReference>
<dbReference type="Gene3D" id="3.10.20.740">
    <property type="match status" value="1"/>
</dbReference>
<dbReference type="Proteomes" id="UP001174909">
    <property type="component" value="Unassembled WGS sequence"/>
</dbReference>
<dbReference type="InterPro" id="IPR054351">
    <property type="entry name" value="NADH_UbQ_OxRdtase_ferredoxin"/>
</dbReference>
<dbReference type="SUPFAM" id="SSF53706">
    <property type="entry name" value="Formate dehydrogenase/DMSO reductase, domains 1-3"/>
    <property type="match status" value="1"/>
</dbReference>
<dbReference type="GO" id="GO:0016020">
    <property type="term" value="C:membrane"/>
    <property type="evidence" value="ECO:0007669"/>
    <property type="project" value="InterPro"/>
</dbReference>
<dbReference type="InterPro" id="IPR050123">
    <property type="entry name" value="Prok_molybdopt-oxidoreductase"/>
</dbReference>
<reference evidence="14" key="1">
    <citation type="submission" date="2023-03" db="EMBL/GenBank/DDBJ databases">
        <authorList>
            <person name="Steffen K."/>
            <person name="Cardenas P."/>
        </authorList>
    </citation>
    <scope>NUCLEOTIDE SEQUENCE</scope>
</reference>
<gene>
    <name evidence="14" type="ORF">GBAR_LOCUS26113</name>
</gene>
<dbReference type="GO" id="GO:0016491">
    <property type="term" value="F:oxidoreductase activity"/>
    <property type="evidence" value="ECO:0007669"/>
    <property type="project" value="InterPro"/>
</dbReference>
<dbReference type="Gene3D" id="3.40.50.740">
    <property type="match status" value="1"/>
</dbReference>
<dbReference type="SMART" id="SM00926">
    <property type="entry name" value="Molybdop_Fe4S4"/>
    <property type="match status" value="1"/>
</dbReference>
<evidence type="ECO:0000256" key="2">
    <source>
        <dbReference type="ARBA" id="ARBA00005404"/>
    </source>
</evidence>
<evidence type="ECO:0000256" key="5">
    <source>
        <dbReference type="ARBA" id="ARBA00022714"/>
    </source>
</evidence>
<dbReference type="InterPro" id="IPR006963">
    <property type="entry name" value="Mopterin_OxRdtase_4Fe-4S_dom"/>
</dbReference>
<dbReference type="InterPro" id="IPR000283">
    <property type="entry name" value="NADH_UbQ_OxRdtase_75kDa_su_CS"/>
</dbReference>
<feature type="domain" description="4Fe-4S Mo/W bis-MGD-type" evidence="12">
    <location>
        <begin position="196"/>
        <end position="252"/>
    </location>
</feature>
<dbReference type="InterPro" id="IPR019574">
    <property type="entry name" value="NADH_UbQ_OxRdtase_Gsu_4Fe4S-bd"/>
</dbReference>
<dbReference type="PANTHER" id="PTHR43105:SF10">
    <property type="entry name" value="NADH-QUINONE OXIDOREDUCTASE SUBUNIT G"/>
    <property type="match status" value="1"/>
</dbReference>
<evidence type="ECO:0000313" key="15">
    <source>
        <dbReference type="Proteomes" id="UP001174909"/>
    </source>
</evidence>
<feature type="domain" description="4Fe-4S His(Cys)3-ligated-type" evidence="13">
    <location>
        <begin position="53"/>
        <end position="92"/>
    </location>
</feature>
<dbReference type="GO" id="GO:0051537">
    <property type="term" value="F:2 iron, 2 sulfur cluster binding"/>
    <property type="evidence" value="ECO:0007669"/>
    <property type="project" value="UniProtKB-KW"/>
</dbReference>
<sequence>MCLVEPHVFFPPAGAIVPDRQLATGCTTVLRTAPPDRKLDGKYDFIVRTDSPRVKKAREDILEFLLVHHPLDCPVCDQAGECDLQDYSHRHGRDKSRYLEVKNVPPKKDLGPDVLLYTTRCIVCTRCIRFAEEVSGTGELGLVHRGSHDEIDIPRSHEGVPLQVLDNKLAGNVVDICPVGALTSKDFLFKSRPWFLEKANSVCSGCSVGCNITVEYKADGVYRIKPRFHEDINQHWMCDDGRLGYHYVNSDDRLQLPMKRVDDELTPTHWADALAVITEKLSEIETEDIVVIGSAQGTNEDNYVLQQFAHGVLKTTQLGLFGQLPGEEHKFPQFTIEADKNPNMAGARTILGSANGNVVLEGDALWEKVSGAKVVYLVSGGPERPLEDAEKAALESVDFLIVQDVLPSEVTQLADVVLPGTTFAEKDGTFTNSTGWVQRIRKAVDPPGEARADWEITQQLAKQLGGEMNYHFAGEIALAIAENVPGYGDTTHQKIGDAGIKLT</sequence>
<dbReference type="GO" id="GO:0051539">
    <property type="term" value="F:4 iron, 4 sulfur cluster binding"/>
    <property type="evidence" value="ECO:0007669"/>
    <property type="project" value="UniProtKB-KW"/>
</dbReference>
<evidence type="ECO:0000256" key="3">
    <source>
        <dbReference type="ARBA" id="ARBA00013888"/>
    </source>
</evidence>
<evidence type="ECO:0000256" key="11">
    <source>
        <dbReference type="ARBA" id="ARBA00034078"/>
    </source>
</evidence>
<dbReference type="GO" id="GO:0046872">
    <property type="term" value="F:metal ion binding"/>
    <property type="evidence" value="ECO:0007669"/>
    <property type="project" value="UniProtKB-KW"/>
</dbReference>
<dbReference type="Gene3D" id="2.20.25.90">
    <property type="entry name" value="ADC-like domains"/>
    <property type="match status" value="1"/>
</dbReference>
<evidence type="ECO:0000256" key="9">
    <source>
        <dbReference type="ARBA" id="ARBA00023014"/>
    </source>
</evidence>
<keyword evidence="15" id="KW-1185">Reference proteome</keyword>
<keyword evidence="7" id="KW-1278">Translocase</keyword>
<keyword evidence="6" id="KW-0479">Metal-binding</keyword>
<evidence type="ECO:0000256" key="1">
    <source>
        <dbReference type="ARBA" id="ARBA00001966"/>
    </source>
</evidence>
<evidence type="ECO:0000313" key="14">
    <source>
        <dbReference type="EMBL" id="CAI8047269.1"/>
    </source>
</evidence>
<evidence type="ECO:0000259" key="12">
    <source>
        <dbReference type="PROSITE" id="PS51669"/>
    </source>
</evidence>
<accession>A0AA35TGI2</accession>
<dbReference type="Pfam" id="PF22117">
    <property type="entry name" value="Fer4_Nqo3"/>
    <property type="match status" value="1"/>
</dbReference>
<proteinExistence type="inferred from homology"/>
<evidence type="ECO:0000256" key="7">
    <source>
        <dbReference type="ARBA" id="ARBA00022967"/>
    </source>
</evidence>
<dbReference type="FunFam" id="3.30.70.20:FF:000002">
    <property type="entry name" value="NADH-ubiquinone oxidoreductase 75 kDa subunit"/>
    <property type="match status" value="1"/>
</dbReference>
<comment type="similarity">
    <text evidence="2">Belongs to the complex I 75 kDa subunit family.</text>
</comment>
<dbReference type="SMART" id="SM00929">
    <property type="entry name" value="NADH-G_4Fe-4S_3"/>
    <property type="match status" value="1"/>
</dbReference>
<dbReference type="InterPro" id="IPR006656">
    <property type="entry name" value="Mopterin_OxRdtase"/>
</dbReference>
<evidence type="ECO:0000256" key="6">
    <source>
        <dbReference type="ARBA" id="ARBA00022723"/>
    </source>
</evidence>
<evidence type="ECO:0000256" key="8">
    <source>
        <dbReference type="ARBA" id="ARBA00023004"/>
    </source>
</evidence>
<dbReference type="PROSITE" id="PS51839">
    <property type="entry name" value="4FE4S_HC3"/>
    <property type="match status" value="1"/>
</dbReference>
<comment type="caution">
    <text evidence="14">The sequence shown here is derived from an EMBL/GenBank/DDBJ whole genome shotgun (WGS) entry which is preliminary data.</text>
</comment>
<comment type="cofactor">
    <cofactor evidence="11">
        <name>[2Fe-2S] cluster</name>
        <dbReference type="ChEBI" id="CHEBI:190135"/>
    </cofactor>
</comment>
<dbReference type="EMBL" id="CASHTH010003624">
    <property type="protein sequence ID" value="CAI8047269.1"/>
    <property type="molecule type" value="Genomic_DNA"/>
</dbReference>
<dbReference type="PANTHER" id="PTHR43105">
    <property type="entry name" value="RESPIRATORY NITRATE REDUCTASE"/>
    <property type="match status" value="1"/>
</dbReference>
<keyword evidence="5" id="KW-0001">2Fe-2S</keyword>
<dbReference type="AlphaFoldDB" id="A0AA35TGI2"/>
<evidence type="ECO:0000256" key="4">
    <source>
        <dbReference type="ARBA" id="ARBA00022485"/>
    </source>
</evidence>
<dbReference type="Pfam" id="PF00384">
    <property type="entry name" value="Molybdopterin"/>
    <property type="match status" value="2"/>
</dbReference>
<dbReference type="GO" id="GO:0008137">
    <property type="term" value="F:NADH dehydrogenase (ubiquinone) activity"/>
    <property type="evidence" value="ECO:0007669"/>
    <property type="project" value="InterPro"/>
</dbReference>
<comment type="cofactor">
    <cofactor evidence="1">
        <name>[4Fe-4S] cluster</name>
        <dbReference type="ChEBI" id="CHEBI:49883"/>
    </cofactor>
</comment>
<keyword evidence="4" id="KW-0004">4Fe-4S</keyword>
<dbReference type="Pfam" id="PF22151">
    <property type="entry name" value="Fer4_NDSU1"/>
    <property type="match status" value="1"/>
</dbReference>
<name>A0AA35TGI2_GEOBA</name>
<keyword evidence="10" id="KW-0520">NAD</keyword>
<keyword evidence="9" id="KW-0411">Iron-sulfur</keyword>
<keyword evidence="8" id="KW-0408">Iron</keyword>